<comment type="caution">
    <text evidence="3">The sequence shown here is derived from an EMBL/GenBank/DDBJ whole genome shotgun (WGS) entry which is preliminary data.</text>
</comment>
<feature type="compositionally biased region" description="Basic and acidic residues" evidence="1">
    <location>
        <begin position="145"/>
        <end position="167"/>
    </location>
</feature>
<dbReference type="PROSITE" id="PS51257">
    <property type="entry name" value="PROKAR_LIPOPROTEIN"/>
    <property type="match status" value="1"/>
</dbReference>
<proteinExistence type="predicted"/>
<dbReference type="EMBL" id="QFQP01000001">
    <property type="protein sequence ID" value="PZR18784.1"/>
    <property type="molecule type" value="Genomic_DNA"/>
</dbReference>
<accession>A0A2W5VT98</accession>
<dbReference type="Gene3D" id="1.10.101.10">
    <property type="entry name" value="PGBD-like superfamily/PGBD"/>
    <property type="match status" value="1"/>
</dbReference>
<dbReference type="Pfam" id="PF01471">
    <property type="entry name" value="PG_binding_1"/>
    <property type="match status" value="1"/>
</dbReference>
<name>A0A2W5VT98_9BACT</name>
<evidence type="ECO:0000256" key="1">
    <source>
        <dbReference type="SAM" id="MobiDB-lite"/>
    </source>
</evidence>
<dbReference type="AlphaFoldDB" id="A0A2W5VT98"/>
<reference evidence="3 4" key="1">
    <citation type="submission" date="2017-08" db="EMBL/GenBank/DDBJ databases">
        <title>Infants hospitalized years apart are colonized by the same room-sourced microbial strains.</title>
        <authorList>
            <person name="Brooks B."/>
            <person name="Olm M.R."/>
            <person name="Firek B.A."/>
            <person name="Baker R."/>
            <person name="Thomas B.C."/>
            <person name="Morowitz M.J."/>
            <person name="Banfield J.F."/>
        </authorList>
    </citation>
    <scope>NUCLEOTIDE SEQUENCE [LARGE SCALE GENOMIC DNA]</scope>
    <source>
        <strain evidence="3">S2_003_000_R2_14</strain>
    </source>
</reference>
<evidence type="ECO:0000313" key="4">
    <source>
        <dbReference type="Proteomes" id="UP000249061"/>
    </source>
</evidence>
<protein>
    <recommendedName>
        <fullName evidence="2">Peptidoglycan binding-like domain-containing protein</fullName>
    </recommendedName>
</protein>
<dbReference type="InterPro" id="IPR036366">
    <property type="entry name" value="PGBDSf"/>
</dbReference>
<feature type="region of interest" description="Disordered" evidence="1">
    <location>
        <begin position="129"/>
        <end position="167"/>
    </location>
</feature>
<dbReference type="SUPFAM" id="SSF47090">
    <property type="entry name" value="PGBD-like"/>
    <property type="match status" value="1"/>
</dbReference>
<evidence type="ECO:0000259" key="2">
    <source>
        <dbReference type="Pfam" id="PF01471"/>
    </source>
</evidence>
<organism evidence="3 4">
    <name type="scientific">Archangium gephyra</name>
    <dbReference type="NCBI Taxonomy" id="48"/>
    <lineage>
        <taxon>Bacteria</taxon>
        <taxon>Pseudomonadati</taxon>
        <taxon>Myxococcota</taxon>
        <taxon>Myxococcia</taxon>
        <taxon>Myxococcales</taxon>
        <taxon>Cystobacterineae</taxon>
        <taxon>Archangiaceae</taxon>
        <taxon>Archangium</taxon>
    </lineage>
</organism>
<feature type="domain" description="Peptidoglycan binding-like" evidence="2">
    <location>
        <begin position="93"/>
        <end position="128"/>
    </location>
</feature>
<dbReference type="InterPro" id="IPR002477">
    <property type="entry name" value="Peptidoglycan-bd-like"/>
</dbReference>
<gene>
    <name evidence="3" type="ORF">DI536_02580</name>
</gene>
<dbReference type="Proteomes" id="UP000249061">
    <property type="component" value="Unassembled WGS sequence"/>
</dbReference>
<dbReference type="InterPro" id="IPR036365">
    <property type="entry name" value="PGBD-like_sf"/>
</dbReference>
<evidence type="ECO:0000313" key="3">
    <source>
        <dbReference type="EMBL" id="PZR18784.1"/>
    </source>
</evidence>
<sequence length="167" mass="18484">MKRIVMICALSLAACGEQEDPTPEIVEPKTAPSLETFGISDTTKDMFKREGMARLQQKLNGKLAAVKDELADGAADAGGNTLKNKPPEEKLVITAMLDEKTQRALGAFQKSEHLPETGMPDYETLARLGMKPSDVFHHRPPANRNKRDEARGEKLEEQQKVEDAQKK</sequence>